<protein>
    <submittedName>
        <fullName evidence="2">Uncharacterized protein</fullName>
    </submittedName>
</protein>
<sequence length="320" mass="34622">MTAVELARAACLILIIGHVLVLALRRNKWLAWLEKAGGEYAEHGVTLSDDEKVRWVARPAEGGGVEVQGFVEGLFPPGADPERVGGKDSSLLKVPLTGGGLLVLTPDLVEPLLGPLPPVPRVRTGSARFDKAFATFAQGGDLPRWPTGTPFLSPDDLAFLQAHGLRWLRWNDDLLEVAFEPRSPPDTVPLLAFAHALRRRGQGRAVATPSAEAPPLPSVRVSSASHSFWFAVIFTMAFLPVLAGVVPRFFTPLRDAVSLHVCGAEGIRLGNDYALCPDGREVMGTAWLASIWFWLAPVLAWFLVKSTGKLLRPAEQPVAE</sequence>
<keyword evidence="1" id="KW-0812">Transmembrane</keyword>
<evidence type="ECO:0000313" key="3">
    <source>
        <dbReference type="Proteomes" id="UP000518300"/>
    </source>
</evidence>
<comment type="caution">
    <text evidence="2">The sequence shown here is derived from an EMBL/GenBank/DDBJ whole genome shotgun (WGS) entry which is preliminary data.</text>
</comment>
<reference evidence="2 3" key="1">
    <citation type="submission" date="2020-04" db="EMBL/GenBank/DDBJ databases">
        <title>Draft genome of Pyxidicoccus fallax type strain.</title>
        <authorList>
            <person name="Whitworth D.E."/>
        </authorList>
    </citation>
    <scope>NUCLEOTIDE SEQUENCE [LARGE SCALE GENOMIC DNA]</scope>
    <source>
        <strain evidence="2 3">DSM 14698</strain>
    </source>
</reference>
<proteinExistence type="predicted"/>
<dbReference type="EMBL" id="JABBJJ010000056">
    <property type="protein sequence ID" value="NMO16127.1"/>
    <property type="molecule type" value="Genomic_DNA"/>
</dbReference>
<keyword evidence="1" id="KW-1133">Transmembrane helix</keyword>
<gene>
    <name evidence="2" type="ORF">HG543_14890</name>
</gene>
<accession>A0A848LBU0</accession>
<name>A0A848LBU0_9BACT</name>
<dbReference type="Proteomes" id="UP000518300">
    <property type="component" value="Unassembled WGS sequence"/>
</dbReference>
<keyword evidence="3" id="KW-1185">Reference proteome</keyword>
<feature type="transmembrane region" description="Helical" evidence="1">
    <location>
        <begin position="6"/>
        <end position="24"/>
    </location>
</feature>
<feature type="transmembrane region" description="Helical" evidence="1">
    <location>
        <begin position="228"/>
        <end position="250"/>
    </location>
</feature>
<evidence type="ECO:0000256" key="1">
    <source>
        <dbReference type="SAM" id="Phobius"/>
    </source>
</evidence>
<dbReference type="RefSeq" id="WP_169345420.1">
    <property type="nucleotide sequence ID" value="NZ_JABBJJ010000056.1"/>
</dbReference>
<keyword evidence="1" id="KW-0472">Membrane</keyword>
<feature type="transmembrane region" description="Helical" evidence="1">
    <location>
        <begin position="285"/>
        <end position="304"/>
    </location>
</feature>
<organism evidence="2 3">
    <name type="scientific">Pyxidicoccus fallax</name>
    <dbReference type="NCBI Taxonomy" id="394095"/>
    <lineage>
        <taxon>Bacteria</taxon>
        <taxon>Pseudomonadati</taxon>
        <taxon>Myxococcota</taxon>
        <taxon>Myxococcia</taxon>
        <taxon>Myxococcales</taxon>
        <taxon>Cystobacterineae</taxon>
        <taxon>Myxococcaceae</taxon>
        <taxon>Pyxidicoccus</taxon>
    </lineage>
</organism>
<dbReference type="AlphaFoldDB" id="A0A848LBU0"/>
<evidence type="ECO:0000313" key="2">
    <source>
        <dbReference type="EMBL" id="NMO16127.1"/>
    </source>
</evidence>